<comment type="catalytic activity">
    <reaction evidence="1 10 11">
        <text>[protein]-peptidylproline (omega=180) = [protein]-peptidylproline (omega=0)</text>
        <dbReference type="Rhea" id="RHEA:16237"/>
        <dbReference type="Rhea" id="RHEA-COMP:10747"/>
        <dbReference type="Rhea" id="RHEA-COMP:10748"/>
        <dbReference type="ChEBI" id="CHEBI:83833"/>
        <dbReference type="ChEBI" id="CHEBI:83834"/>
        <dbReference type="EC" id="5.2.1.8"/>
    </reaction>
</comment>
<accession>A0ABZ3D6G0</accession>
<evidence type="ECO:0000256" key="4">
    <source>
        <dbReference type="ARBA" id="ARBA00016902"/>
    </source>
</evidence>
<dbReference type="Pfam" id="PF05697">
    <property type="entry name" value="Trigger_N"/>
    <property type="match status" value="1"/>
</dbReference>
<comment type="subcellular location">
    <subcellularLocation>
        <location evidence="10">Cytoplasm</location>
    </subcellularLocation>
    <text evidence="10">About half TF is bound to the ribosome near the polypeptide exit tunnel while the other half is free in the cytoplasm.</text>
</comment>
<evidence type="ECO:0000256" key="2">
    <source>
        <dbReference type="ARBA" id="ARBA00005464"/>
    </source>
</evidence>
<dbReference type="Gene3D" id="3.10.50.40">
    <property type="match status" value="1"/>
</dbReference>
<dbReference type="EMBL" id="CP152276">
    <property type="protein sequence ID" value="XAE43092.1"/>
    <property type="molecule type" value="Genomic_DNA"/>
</dbReference>
<dbReference type="SUPFAM" id="SSF109998">
    <property type="entry name" value="Triger factor/SurA peptide-binding domain-like"/>
    <property type="match status" value="1"/>
</dbReference>
<keyword evidence="7 10" id="KW-0413">Isomerase</keyword>
<reference evidence="14 15" key="1">
    <citation type="submission" date="2024-04" db="EMBL/GenBank/DDBJ databases">
        <title>Complete genome sequence of Nguyenibacter vanlangesis HBCM-1154, a strain capable of nitrogen fixation, IAA production, and phosphorus solubilization isolated from sugarcane soil.</title>
        <authorList>
            <person name="MY HANH P."/>
        </authorList>
    </citation>
    <scope>NUCLEOTIDE SEQUENCE [LARGE SCALE GENOMIC DNA]</scope>
    <source>
        <strain evidence="14 15">HBCM 1154</strain>
    </source>
</reference>
<dbReference type="InterPro" id="IPR037041">
    <property type="entry name" value="Trigger_fac_C_sf"/>
</dbReference>
<dbReference type="Pfam" id="PF05698">
    <property type="entry name" value="Trigger_C"/>
    <property type="match status" value="1"/>
</dbReference>
<name>A0ABZ3D6G0_9PROT</name>
<evidence type="ECO:0000313" key="15">
    <source>
        <dbReference type="Proteomes" id="UP001449795"/>
    </source>
</evidence>
<dbReference type="PIRSF" id="PIRSF003095">
    <property type="entry name" value="Trigger_factor"/>
    <property type="match status" value="1"/>
</dbReference>
<dbReference type="Gene3D" id="1.10.3120.10">
    <property type="entry name" value="Trigger factor, C-terminal domain"/>
    <property type="match status" value="1"/>
</dbReference>
<evidence type="ECO:0000256" key="9">
    <source>
        <dbReference type="ARBA" id="ARBA00029986"/>
    </source>
</evidence>
<evidence type="ECO:0000256" key="1">
    <source>
        <dbReference type="ARBA" id="ARBA00000971"/>
    </source>
</evidence>
<dbReference type="PROSITE" id="PS50059">
    <property type="entry name" value="FKBP_PPIASE"/>
    <property type="match status" value="1"/>
</dbReference>
<dbReference type="EC" id="5.2.1.8" evidence="3 10"/>
<evidence type="ECO:0000256" key="7">
    <source>
        <dbReference type="ARBA" id="ARBA00023235"/>
    </source>
</evidence>
<sequence length="444" mass="48871">MQVTETLSEGLKRGFTVTVPAGELESKRAARLKELGQSMNLPGFRPGKVPLSIVKQRYGTAVQGEVLEQAVGDATRALLEERGLRPAMQPRVDLVSGAEPGAADLEFKVEMELLPEIAQPDLSDLALTRLKATPDAETIDKALKDIAGRQRSFETIDEVRPAAQGDVVVVDFVGKVDGEAFEGGTAEDVNVEIGGAGFIPGFAEQIEGMTPGEEKTIAVTFPADYSAAELAGRDATFDIKAKGLKRPVDVAIDDEMAKKIGFEGLEQVREAITRQVEQEYAQLSRLRIKRDLLDALAGKTDFEAPQGMVEAEFAQIWQRVEADRKAGELDEEDKEKDEETLRSDYRKIAERRVKLGLLLAEIGRLNAITVTQDEMMQAIRAEAMRYPGQEQAVFEFFRKNPQATESLRGPIFENKVVDYVIELAKVEEKDVTPEELAEIPPADL</sequence>
<dbReference type="HAMAP" id="MF_00303">
    <property type="entry name" value="Trigger_factor_Tig"/>
    <property type="match status" value="1"/>
</dbReference>
<evidence type="ECO:0000256" key="3">
    <source>
        <dbReference type="ARBA" id="ARBA00013194"/>
    </source>
</evidence>
<dbReference type="PANTHER" id="PTHR30560:SF3">
    <property type="entry name" value="TRIGGER FACTOR-LIKE PROTEIN TIG, CHLOROPLASTIC"/>
    <property type="match status" value="1"/>
</dbReference>
<dbReference type="NCBIfam" id="TIGR00115">
    <property type="entry name" value="tig"/>
    <property type="match status" value="1"/>
</dbReference>
<dbReference type="SUPFAM" id="SSF102735">
    <property type="entry name" value="Trigger factor ribosome-binding domain"/>
    <property type="match status" value="1"/>
</dbReference>
<proteinExistence type="inferred from homology"/>
<evidence type="ECO:0000256" key="5">
    <source>
        <dbReference type="ARBA" id="ARBA00023110"/>
    </source>
</evidence>
<evidence type="ECO:0000313" key="14">
    <source>
        <dbReference type="EMBL" id="XAE43092.1"/>
    </source>
</evidence>
<dbReference type="Gene3D" id="3.30.70.1050">
    <property type="entry name" value="Trigger factor ribosome-binding domain"/>
    <property type="match status" value="1"/>
</dbReference>
<keyword evidence="10 12" id="KW-0132">Cell division</keyword>
<dbReference type="SUPFAM" id="SSF54534">
    <property type="entry name" value="FKBP-like"/>
    <property type="match status" value="1"/>
</dbReference>
<keyword evidence="10 12" id="KW-0131">Cell cycle</keyword>
<dbReference type="InterPro" id="IPR001179">
    <property type="entry name" value="PPIase_FKBP_dom"/>
</dbReference>
<feature type="domain" description="PPIase FKBP-type" evidence="13">
    <location>
        <begin position="165"/>
        <end position="227"/>
    </location>
</feature>
<gene>
    <name evidence="10 14" type="primary">tig</name>
    <name evidence="14" type="ORF">AAC691_00990</name>
</gene>
<comment type="similarity">
    <text evidence="2 10 12">Belongs to the FKBP-type PPIase family. Tig subfamily.</text>
</comment>
<dbReference type="Pfam" id="PF00254">
    <property type="entry name" value="FKBP_C"/>
    <property type="match status" value="1"/>
</dbReference>
<keyword evidence="6 10" id="KW-0143">Chaperone</keyword>
<evidence type="ECO:0000256" key="8">
    <source>
        <dbReference type="ARBA" id="ARBA00024849"/>
    </source>
</evidence>
<evidence type="ECO:0000256" key="6">
    <source>
        <dbReference type="ARBA" id="ARBA00023186"/>
    </source>
</evidence>
<evidence type="ECO:0000256" key="11">
    <source>
        <dbReference type="PROSITE-ProRule" id="PRU00277"/>
    </source>
</evidence>
<dbReference type="Proteomes" id="UP001449795">
    <property type="component" value="Chromosome"/>
</dbReference>
<dbReference type="InterPro" id="IPR046357">
    <property type="entry name" value="PPIase_dom_sf"/>
</dbReference>
<dbReference type="InterPro" id="IPR008881">
    <property type="entry name" value="Trigger_fac_ribosome-bd_bac"/>
</dbReference>
<protein>
    <recommendedName>
        <fullName evidence="4 10">Trigger factor</fullName>
        <shortName evidence="10">TF</shortName>
        <ecNumber evidence="3 10">5.2.1.8</ecNumber>
    </recommendedName>
    <alternativeName>
        <fullName evidence="9 10">PPIase</fullName>
    </alternativeName>
</protein>
<evidence type="ECO:0000256" key="12">
    <source>
        <dbReference type="RuleBase" id="RU003914"/>
    </source>
</evidence>
<keyword evidence="5 10" id="KW-0697">Rotamase</keyword>
<keyword evidence="10" id="KW-0963">Cytoplasm</keyword>
<dbReference type="GO" id="GO:0003755">
    <property type="term" value="F:peptidyl-prolyl cis-trans isomerase activity"/>
    <property type="evidence" value="ECO:0007669"/>
    <property type="project" value="UniProtKB-EC"/>
</dbReference>
<dbReference type="InterPro" id="IPR005215">
    <property type="entry name" value="Trig_fac"/>
</dbReference>
<comment type="domain">
    <text evidence="10">Consists of 3 domains; the N-terminus binds the ribosome, the middle domain has PPIase activity, while the C-terminus has intrinsic chaperone activity on its own.</text>
</comment>
<dbReference type="PANTHER" id="PTHR30560">
    <property type="entry name" value="TRIGGER FACTOR CHAPERONE AND PEPTIDYL-PROLYL CIS/TRANS ISOMERASE"/>
    <property type="match status" value="1"/>
</dbReference>
<comment type="function">
    <text evidence="8 10">Involved in protein export. Acts as a chaperone by maintaining the newly synthesized protein in an open conformation. Functions as a peptidyl-prolyl cis-trans isomerase.</text>
</comment>
<dbReference type="InterPro" id="IPR027304">
    <property type="entry name" value="Trigger_fact/SurA_dom_sf"/>
</dbReference>
<dbReference type="RefSeq" id="WP_342628663.1">
    <property type="nucleotide sequence ID" value="NZ_CP152276.1"/>
</dbReference>
<evidence type="ECO:0000256" key="10">
    <source>
        <dbReference type="HAMAP-Rule" id="MF_00303"/>
    </source>
</evidence>
<organism evidence="14 15">
    <name type="scientific">Nguyenibacter vanlangensis</name>
    <dbReference type="NCBI Taxonomy" id="1216886"/>
    <lineage>
        <taxon>Bacteria</taxon>
        <taxon>Pseudomonadati</taxon>
        <taxon>Pseudomonadota</taxon>
        <taxon>Alphaproteobacteria</taxon>
        <taxon>Acetobacterales</taxon>
        <taxon>Acetobacteraceae</taxon>
        <taxon>Nguyenibacter</taxon>
    </lineage>
</organism>
<dbReference type="InterPro" id="IPR008880">
    <property type="entry name" value="Trigger_fac_C"/>
</dbReference>
<evidence type="ECO:0000259" key="13">
    <source>
        <dbReference type="PROSITE" id="PS50059"/>
    </source>
</evidence>
<keyword evidence="15" id="KW-1185">Reference proteome</keyword>
<dbReference type="InterPro" id="IPR036611">
    <property type="entry name" value="Trigger_fac_ribosome-bd_sf"/>
</dbReference>